<dbReference type="OrthoDB" id="1119148at2"/>
<dbReference type="RefSeq" id="WP_079557245.1">
    <property type="nucleotide sequence ID" value="NZ_CP021904.1"/>
</dbReference>
<accession>A0A1T5F4F2</accession>
<dbReference type="AlphaFoldDB" id="A0A1T5F4F2"/>
<feature type="transmembrane region" description="Helical" evidence="1">
    <location>
        <begin position="59"/>
        <end position="79"/>
    </location>
</feature>
<dbReference type="Proteomes" id="UP000191055">
    <property type="component" value="Unassembled WGS sequence"/>
</dbReference>
<organism evidence="2 3">
    <name type="scientific">Alkalitalea saponilacus</name>
    <dbReference type="NCBI Taxonomy" id="889453"/>
    <lineage>
        <taxon>Bacteria</taxon>
        <taxon>Pseudomonadati</taxon>
        <taxon>Bacteroidota</taxon>
        <taxon>Bacteroidia</taxon>
        <taxon>Marinilabiliales</taxon>
        <taxon>Marinilabiliaceae</taxon>
        <taxon>Alkalitalea</taxon>
    </lineage>
</organism>
<evidence type="ECO:0000313" key="3">
    <source>
        <dbReference type="Proteomes" id="UP000191055"/>
    </source>
</evidence>
<evidence type="ECO:0000256" key="1">
    <source>
        <dbReference type="SAM" id="Phobius"/>
    </source>
</evidence>
<gene>
    <name evidence="2" type="ORF">SAMN03080601_01472</name>
</gene>
<keyword evidence="3" id="KW-1185">Reference proteome</keyword>
<dbReference type="InterPro" id="IPR021484">
    <property type="entry name" value="DUF3137"/>
</dbReference>
<evidence type="ECO:0008006" key="4">
    <source>
        <dbReference type="Google" id="ProtNLM"/>
    </source>
</evidence>
<dbReference type="EMBL" id="FUYV01000007">
    <property type="protein sequence ID" value="SKB91063.1"/>
    <property type="molecule type" value="Genomic_DNA"/>
</dbReference>
<keyword evidence="1" id="KW-0472">Membrane</keyword>
<dbReference type="Pfam" id="PF11335">
    <property type="entry name" value="DUF3137"/>
    <property type="match status" value="1"/>
</dbReference>
<sequence length="310" mass="36399">MKTEGKSFDEIFEKILPHLKPLEEVRKNSARGILLGGILASISFAMVVVGIILELHFFTFLFVMLIMAGVIILFVNLDIVMRNIRSKFKDVVILGLLEYFYEDVQYLPNQKMSVNLLRKSLLFNHYVYNHEGEDFISCRINSTVVYMSEITTDPILTEGAVFNGIFIAVKFNKRFSSKTVLINRRNRPLLRKVRLNFFGYMKKAVYVKLENIEFNKRFLTIAENQVESRYKLTPALMDKMLNYKKKLNANVSFSFIDNYLYVTIPSRTDLFEPRYLKPINNKEFIQKHYFYLGLLTDVVEDLDLNTRIWL</sequence>
<reference evidence="2 3" key="1">
    <citation type="submission" date="2017-02" db="EMBL/GenBank/DDBJ databases">
        <authorList>
            <person name="Peterson S.W."/>
        </authorList>
    </citation>
    <scope>NUCLEOTIDE SEQUENCE [LARGE SCALE GENOMIC DNA]</scope>
    <source>
        <strain evidence="2 3">DSM 24412</strain>
    </source>
</reference>
<proteinExistence type="predicted"/>
<keyword evidence="1" id="KW-0812">Transmembrane</keyword>
<name>A0A1T5F4F2_9BACT</name>
<evidence type="ECO:0000313" key="2">
    <source>
        <dbReference type="EMBL" id="SKB91063.1"/>
    </source>
</evidence>
<protein>
    <recommendedName>
        <fullName evidence="4">DUF3137 domain-containing protein</fullName>
    </recommendedName>
</protein>
<dbReference type="STRING" id="889453.SAMN03080601_01472"/>
<feature type="transmembrane region" description="Helical" evidence="1">
    <location>
        <begin position="33"/>
        <end position="53"/>
    </location>
</feature>
<dbReference type="KEGG" id="asx:CDL62_14050"/>
<keyword evidence="1" id="KW-1133">Transmembrane helix</keyword>